<protein>
    <submittedName>
        <fullName evidence="1">GNAT family N-acetyltransferase</fullName>
        <ecNumber evidence="1">2.3.1.-</ecNumber>
    </submittedName>
</protein>
<reference evidence="1 2" key="1">
    <citation type="submission" date="2023-09" db="EMBL/GenBank/DDBJ databases">
        <title>Whole genome shotgun sequencing (WGS) of Bosea sp. ZW T0_25, isolated from stored onions (Allium cepa).</title>
        <authorList>
            <person name="Stoll D.A."/>
            <person name="Huch M."/>
        </authorList>
    </citation>
    <scope>NUCLEOTIDE SEQUENCE [LARGE SCALE GENOMIC DNA]</scope>
    <source>
        <strain evidence="1 2">ZW T0_25</strain>
    </source>
</reference>
<comment type="caution">
    <text evidence="1">The sequence shown here is derived from an EMBL/GenBank/DDBJ whole genome shotgun (WGS) entry which is preliminary data.</text>
</comment>
<accession>A0ABU3SFR4</accession>
<dbReference type="GO" id="GO:0016746">
    <property type="term" value="F:acyltransferase activity"/>
    <property type="evidence" value="ECO:0007669"/>
    <property type="project" value="UniProtKB-KW"/>
</dbReference>
<dbReference type="RefSeq" id="WP_316021341.1">
    <property type="nucleotide sequence ID" value="NZ_JAWDID010000078.1"/>
</dbReference>
<dbReference type="Proteomes" id="UP001254257">
    <property type="component" value="Unassembled WGS sequence"/>
</dbReference>
<sequence>MASLIVLAVAASALKSSSLGAHRLRRVCNDGALSQRIRAGRSGVPKAAGAAVTGAHAEPVRLRNSAVDRFEGRALLLRAEQDLLASQTRSLRVVSGRYAVPFYQSLGFQLAGTEMTQFGPTARLIKTLRPGGAGLAESPLEQSR</sequence>
<keyword evidence="1" id="KW-0012">Acyltransferase</keyword>
<keyword evidence="1" id="KW-0808">Transferase</keyword>
<dbReference type="EC" id="2.3.1.-" evidence="1"/>
<gene>
    <name evidence="1" type="ORF">RKE40_27445</name>
</gene>
<name>A0ABU3SFR4_9HYPH</name>
<proteinExistence type="predicted"/>
<keyword evidence="2" id="KW-1185">Reference proteome</keyword>
<dbReference type="EMBL" id="JAWDID010000078">
    <property type="protein sequence ID" value="MDU0343638.1"/>
    <property type="molecule type" value="Genomic_DNA"/>
</dbReference>
<organism evidence="1 2">
    <name type="scientific">Bosea rubneri</name>
    <dbReference type="NCBI Taxonomy" id="3075434"/>
    <lineage>
        <taxon>Bacteria</taxon>
        <taxon>Pseudomonadati</taxon>
        <taxon>Pseudomonadota</taxon>
        <taxon>Alphaproteobacteria</taxon>
        <taxon>Hyphomicrobiales</taxon>
        <taxon>Boseaceae</taxon>
        <taxon>Bosea</taxon>
    </lineage>
</organism>
<dbReference type="InterPro" id="IPR016181">
    <property type="entry name" value="Acyl_CoA_acyltransferase"/>
</dbReference>
<evidence type="ECO:0000313" key="2">
    <source>
        <dbReference type="Proteomes" id="UP001254257"/>
    </source>
</evidence>
<evidence type="ECO:0000313" key="1">
    <source>
        <dbReference type="EMBL" id="MDU0343638.1"/>
    </source>
</evidence>
<dbReference type="SUPFAM" id="SSF55729">
    <property type="entry name" value="Acyl-CoA N-acyltransferases (Nat)"/>
    <property type="match status" value="1"/>
</dbReference>
<dbReference type="Gene3D" id="3.40.630.30">
    <property type="match status" value="1"/>
</dbReference>